<evidence type="ECO:0000259" key="1">
    <source>
        <dbReference type="Pfam" id="PF01609"/>
    </source>
</evidence>
<proteinExistence type="predicted"/>
<dbReference type="GO" id="GO:0003677">
    <property type="term" value="F:DNA binding"/>
    <property type="evidence" value="ECO:0007669"/>
    <property type="project" value="InterPro"/>
</dbReference>
<dbReference type="EMBL" id="OB749362">
    <property type="protein sequence ID" value="CAD7239951.1"/>
    <property type="molecule type" value="Genomic_DNA"/>
</dbReference>
<dbReference type="InterPro" id="IPR051698">
    <property type="entry name" value="Transposase_11-like"/>
</dbReference>
<dbReference type="Pfam" id="PF01609">
    <property type="entry name" value="DDE_Tnp_1"/>
    <property type="match status" value="1"/>
</dbReference>
<gene>
    <name evidence="2" type="ORF">CTOB1V02_LOCUS17766</name>
</gene>
<organism evidence="2">
    <name type="scientific">Cyprideis torosa</name>
    <dbReference type="NCBI Taxonomy" id="163714"/>
    <lineage>
        <taxon>Eukaryota</taxon>
        <taxon>Metazoa</taxon>
        <taxon>Ecdysozoa</taxon>
        <taxon>Arthropoda</taxon>
        <taxon>Crustacea</taxon>
        <taxon>Oligostraca</taxon>
        <taxon>Ostracoda</taxon>
        <taxon>Podocopa</taxon>
        <taxon>Podocopida</taxon>
        <taxon>Cytherocopina</taxon>
        <taxon>Cytheroidea</taxon>
        <taxon>Cytherideidae</taxon>
        <taxon>Cyprideis</taxon>
    </lineage>
</organism>
<dbReference type="PANTHER" id="PTHR30298:SF0">
    <property type="entry name" value="PROTEIN YBFL-RELATED"/>
    <property type="match status" value="1"/>
</dbReference>
<dbReference type="AlphaFoldDB" id="A0A7R8WZK2"/>
<dbReference type="NCBIfam" id="NF033564">
    <property type="entry name" value="transpos_ISAs1"/>
    <property type="match status" value="1"/>
</dbReference>
<dbReference type="GO" id="GO:0004803">
    <property type="term" value="F:transposase activity"/>
    <property type="evidence" value="ECO:0007669"/>
    <property type="project" value="InterPro"/>
</dbReference>
<protein>
    <recommendedName>
        <fullName evidence="1">Transposase IS4-like domain-containing protein</fullName>
    </recommendedName>
</protein>
<dbReference type="GO" id="GO:0006313">
    <property type="term" value="P:DNA transposition"/>
    <property type="evidence" value="ECO:0007669"/>
    <property type="project" value="InterPro"/>
</dbReference>
<dbReference type="PANTHER" id="PTHR30298">
    <property type="entry name" value="H REPEAT-ASSOCIATED PREDICTED TRANSPOSASE"/>
    <property type="match status" value="1"/>
</dbReference>
<sequence>MSLIKPVEFQKAFLEWVTSFAAADSSNPAEPRLVPVDGKTARGSGNAKDRDNPLHIVSAWATECGISLGQVAVDEKSNEITAIPQLLRRLELTGAIVSIDAMGCQKQIARQIVNGGGDYLLALKDNQPTLSRDVRDFFEQRHEQGDFQEYG</sequence>
<dbReference type="InterPro" id="IPR002559">
    <property type="entry name" value="Transposase_11"/>
</dbReference>
<accession>A0A7R8WZK2</accession>
<evidence type="ECO:0000313" key="2">
    <source>
        <dbReference type="EMBL" id="CAD7239951.1"/>
    </source>
</evidence>
<dbReference type="InterPro" id="IPR047647">
    <property type="entry name" value="ISAs1_transpos"/>
</dbReference>
<feature type="non-terminal residue" evidence="2">
    <location>
        <position position="151"/>
    </location>
</feature>
<name>A0A7R8WZK2_9CRUS</name>
<dbReference type="OrthoDB" id="10164205at2759"/>
<reference evidence="2" key="1">
    <citation type="submission" date="2020-11" db="EMBL/GenBank/DDBJ databases">
        <authorList>
            <person name="Tran Van P."/>
        </authorList>
    </citation>
    <scope>NUCLEOTIDE SEQUENCE</scope>
</reference>
<feature type="domain" description="Transposase IS4-like" evidence="1">
    <location>
        <begin position="30"/>
        <end position="141"/>
    </location>
</feature>